<dbReference type="PIRSF" id="PIRSF006337">
    <property type="entry name" value="Trehalose_TreZ"/>
    <property type="match status" value="1"/>
</dbReference>
<evidence type="ECO:0000256" key="8">
    <source>
        <dbReference type="ARBA" id="ARBA00023277"/>
    </source>
</evidence>
<comment type="similarity">
    <text evidence="3 14">Belongs to the glycosyl hydrolase 13 family.</text>
</comment>
<keyword evidence="19" id="KW-1185">Reference proteome</keyword>
<evidence type="ECO:0000256" key="13">
    <source>
        <dbReference type="NCBIfam" id="TIGR02402"/>
    </source>
</evidence>
<evidence type="ECO:0000256" key="5">
    <source>
        <dbReference type="ARBA" id="ARBA00015938"/>
    </source>
</evidence>
<evidence type="ECO:0000256" key="10">
    <source>
        <dbReference type="ARBA" id="ARBA00032057"/>
    </source>
</evidence>
<organism evidence="18 19">
    <name type="scientific">Chelatococcus reniformis</name>
    <dbReference type="NCBI Taxonomy" id="1494448"/>
    <lineage>
        <taxon>Bacteria</taxon>
        <taxon>Pseudomonadati</taxon>
        <taxon>Pseudomonadota</taxon>
        <taxon>Alphaproteobacteria</taxon>
        <taxon>Hyphomicrobiales</taxon>
        <taxon>Chelatococcaceae</taxon>
        <taxon>Chelatococcus</taxon>
    </lineage>
</organism>
<evidence type="ECO:0000256" key="4">
    <source>
        <dbReference type="ARBA" id="ARBA00012268"/>
    </source>
</evidence>
<evidence type="ECO:0000256" key="1">
    <source>
        <dbReference type="ARBA" id="ARBA00004496"/>
    </source>
</evidence>
<dbReference type="InterPro" id="IPR017853">
    <property type="entry name" value="GH"/>
</dbReference>
<accession>A0A916X8E9</accession>
<evidence type="ECO:0000256" key="12">
    <source>
        <dbReference type="ARBA" id="ARBA00034013"/>
    </source>
</evidence>
<dbReference type="Gene3D" id="3.20.20.80">
    <property type="entry name" value="Glycosidases"/>
    <property type="match status" value="1"/>
</dbReference>
<comment type="subcellular location">
    <subcellularLocation>
        <location evidence="1 15">Cytoplasm</location>
    </subcellularLocation>
</comment>
<keyword evidence="6" id="KW-0963">Cytoplasm</keyword>
<keyword evidence="8" id="KW-0119">Carbohydrate metabolism</keyword>
<dbReference type="GO" id="GO:0033942">
    <property type="term" value="F:4-alpha-D-(1-&gt;4)-alpha-D-glucanotrehalose trehalohydrolase activity"/>
    <property type="evidence" value="ECO:0007669"/>
    <property type="project" value="UniProtKB-EC"/>
</dbReference>
<dbReference type="InterPro" id="IPR004193">
    <property type="entry name" value="Glyco_hydro_13_N"/>
</dbReference>
<evidence type="ECO:0000256" key="6">
    <source>
        <dbReference type="ARBA" id="ARBA00022490"/>
    </source>
</evidence>
<gene>
    <name evidence="18" type="ORF">GCM10010994_11880</name>
</gene>
<dbReference type="EMBL" id="BMGG01000002">
    <property type="protein sequence ID" value="GGC54582.1"/>
    <property type="molecule type" value="Genomic_DNA"/>
</dbReference>
<dbReference type="SUPFAM" id="SSF81296">
    <property type="entry name" value="E set domains"/>
    <property type="match status" value="1"/>
</dbReference>
<dbReference type="InterPro" id="IPR044901">
    <property type="entry name" value="Trehalose_TreZ_E-set_sf"/>
</dbReference>
<dbReference type="InterPro" id="IPR012768">
    <property type="entry name" value="Trehalose_TreZ"/>
</dbReference>
<dbReference type="NCBIfam" id="TIGR02402">
    <property type="entry name" value="trehalose_TreZ"/>
    <property type="match status" value="1"/>
</dbReference>
<dbReference type="AlphaFoldDB" id="A0A916X8E9"/>
<evidence type="ECO:0000256" key="15">
    <source>
        <dbReference type="PIRSR" id="PIRSR006337-1"/>
    </source>
</evidence>
<dbReference type="GO" id="GO:0005992">
    <property type="term" value="P:trehalose biosynthetic process"/>
    <property type="evidence" value="ECO:0007669"/>
    <property type="project" value="UniProtKB-UniRule"/>
</dbReference>
<evidence type="ECO:0000256" key="11">
    <source>
        <dbReference type="ARBA" id="ARBA00033284"/>
    </source>
</evidence>
<evidence type="ECO:0000256" key="3">
    <source>
        <dbReference type="ARBA" id="ARBA00008061"/>
    </source>
</evidence>
<dbReference type="CDD" id="cd02853">
    <property type="entry name" value="E_set_MTHase_like_N"/>
    <property type="match status" value="1"/>
</dbReference>
<keyword evidence="9 14" id="KW-0326">Glycosidase</keyword>
<feature type="domain" description="Glycosyl hydrolase family 13 catalytic" evidence="17">
    <location>
        <begin position="90"/>
        <end position="460"/>
    </location>
</feature>
<evidence type="ECO:0000256" key="14">
    <source>
        <dbReference type="PIRNR" id="PIRNR006337"/>
    </source>
</evidence>
<dbReference type="PANTHER" id="PTHR43651:SF11">
    <property type="entry name" value="MALTO-OLIGOSYLTREHALOSE TREHALOHYDROLASE"/>
    <property type="match status" value="1"/>
</dbReference>
<dbReference type="Proteomes" id="UP000637002">
    <property type="component" value="Unassembled WGS sequence"/>
</dbReference>
<evidence type="ECO:0000259" key="17">
    <source>
        <dbReference type="SMART" id="SM00642"/>
    </source>
</evidence>
<evidence type="ECO:0000256" key="16">
    <source>
        <dbReference type="PIRSR" id="PIRSR006337-3"/>
    </source>
</evidence>
<protein>
    <recommendedName>
        <fullName evidence="5 13">Malto-oligosyltrehalose trehalohydrolase</fullName>
        <shortName evidence="14">MTHase</shortName>
        <ecNumber evidence="4 13">3.2.1.141</ecNumber>
    </recommendedName>
    <alternativeName>
        <fullName evidence="11 14">4-alpha-D-((1-&gt;4)-alpha-D-glucano)trehalose trehalohydrolase</fullName>
    </alternativeName>
    <alternativeName>
        <fullName evidence="10 14">Maltooligosyl trehalose trehalohydrolase</fullName>
    </alternativeName>
</protein>
<comment type="caution">
    <text evidence="18">The sequence shown here is derived from an EMBL/GenBank/DDBJ whole genome shotgun (WGS) entry which is preliminary data.</text>
</comment>
<dbReference type="RefSeq" id="WP_188608222.1">
    <property type="nucleotide sequence ID" value="NZ_BMGG01000002.1"/>
</dbReference>
<keyword evidence="7 14" id="KW-0378">Hydrolase</keyword>
<evidence type="ECO:0000256" key="9">
    <source>
        <dbReference type="ARBA" id="ARBA00023295"/>
    </source>
</evidence>
<proteinExistence type="inferred from homology"/>
<name>A0A916X8E9_9HYPH</name>
<dbReference type="PANTHER" id="PTHR43651">
    <property type="entry name" value="1,4-ALPHA-GLUCAN-BRANCHING ENZYME"/>
    <property type="match status" value="1"/>
</dbReference>
<feature type="site" description="Transition state stabilizer" evidence="16">
    <location>
        <position position="395"/>
    </location>
</feature>
<reference evidence="18" key="2">
    <citation type="submission" date="2020-09" db="EMBL/GenBank/DDBJ databases">
        <authorList>
            <person name="Sun Q."/>
            <person name="Zhou Y."/>
        </authorList>
    </citation>
    <scope>NUCLEOTIDE SEQUENCE</scope>
    <source>
        <strain evidence="18">CGMCC 1.12919</strain>
    </source>
</reference>
<evidence type="ECO:0000256" key="7">
    <source>
        <dbReference type="ARBA" id="ARBA00022801"/>
    </source>
</evidence>
<dbReference type="Gene3D" id="2.60.40.10">
    <property type="entry name" value="Immunoglobulins"/>
    <property type="match status" value="1"/>
</dbReference>
<evidence type="ECO:0000313" key="19">
    <source>
        <dbReference type="Proteomes" id="UP000637002"/>
    </source>
</evidence>
<dbReference type="SMART" id="SM00642">
    <property type="entry name" value="Aamy"/>
    <property type="match status" value="1"/>
</dbReference>
<dbReference type="Gene3D" id="1.10.10.760">
    <property type="entry name" value="E-set domains of sugar-utilizing enzymes"/>
    <property type="match status" value="1"/>
</dbReference>
<dbReference type="InterPro" id="IPR014756">
    <property type="entry name" value="Ig_E-set"/>
</dbReference>
<reference evidence="18" key="1">
    <citation type="journal article" date="2014" name="Int. J. Syst. Evol. Microbiol.">
        <title>Complete genome sequence of Corynebacterium casei LMG S-19264T (=DSM 44701T), isolated from a smear-ripened cheese.</title>
        <authorList>
            <consortium name="US DOE Joint Genome Institute (JGI-PGF)"/>
            <person name="Walter F."/>
            <person name="Albersmeier A."/>
            <person name="Kalinowski J."/>
            <person name="Ruckert C."/>
        </authorList>
    </citation>
    <scope>NUCLEOTIDE SEQUENCE</scope>
    <source>
        <strain evidence="18">CGMCC 1.12919</strain>
    </source>
</reference>
<dbReference type="Pfam" id="PF02922">
    <property type="entry name" value="CBM_48"/>
    <property type="match status" value="1"/>
</dbReference>
<dbReference type="InterPro" id="IPR013783">
    <property type="entry name" value="Ig-like_fold"/>
</dbReference>
<dbReference type="Pfam" id="PF00128">
    <property type="entry name" value="Alpha-amylase"/>
    <property type="match status" value="1"/>
</dbReference>
<feature type="active site" description="Proton donor" evidence="15">
    <location>
        <position position="297"/>
    </location>
</feature>
<dbReference type="GO" id="GO:0005737">
    <property type="term" value="C:cytoplasm"/>
    <property type="evidence" value="ECO:0007669"/>
    <property type="project" value="UniProtKB-SubCell"/>
</dbReference>
<dbReference type="SUPFAM" id="SSF51445">
    <property type="entry name" value="(Trans)glycosidases"/>
    <property type="match status" value="1"/>
</dbReference>
<dbReference type="InterPro" id="IPR006047">
    <property type="entry name" value="GH13_cat_dom"/>
</dbReference>
<feature type="active site" description="Nucleophile" evidence="15">
    <location>
        <position position="262"/>
    </location>
</feature>
<evidence type="ECO:0000313" key="18">
    <source>
        <dbReference type="EMBL" id="GGC54582.1"/>
    </source>
</evidence>
<comment type="catalytic activity">
    <reaction evidence="12 14">
        <text>hydrolysis of (1-&gt;4)-alpha-D-glucosidic linkage in 4-alpha-D-[(1-&gt;4)-alpha-D-glucanosyl]n trehalose to yield trehalose and (1-&gt;4)-alpha-D-glucan.</text>
        <dbReference type="EC" id="3.2.1.141"/>
    </reaction>
</comment>
<dbReference type="CDD" id="cd11325">
    <property type="entry name" value="AmyAc_GTHase"/>
    <property type="match status" value="1"/>
</dbReference>
<sequence length="610" mass="67896">MYRTHAMPFGAELSDEGVRFALWAPNAAKVELVVDGEAQEMTAAEQGWHRLASARAAAGSRYAFRIDDRLEVPDPASRFQPDDVHAASLVVDPRAYTWTDARWTGRPWSETVLYEVHVGTATPEGTYAALMPKLAELKELGITAIELLPIGDFAGRRNWGYDGVLPFAPDSAYGGPEDLKRLVDHAHGLGLMMILDVVYNHFGPSGNYLHAYAESFFTDRHRTPWGAGINFDGATSGIVRDYFVHNALYWLEEYHFDGLRFDAVHAILDDGRPHFIDELANRIRDAIRGRHVHLVLENDANQARWLERDDRARPVLHTAQWADDIHNAWHALLTGEAEGYYEDYADRPLERLSRALAEGFAYQGDPSAHKGGAARGEPSAHLPPTAFVAFLQNHDQVGNRAFGERLSRLVPEEKLALARAALLLGPQVPLLFMGEDWSASTPFQFFVDFADDPTLSDAVREGRRAEFAKFKAFSDPDARERVPDPTSEDTFHRSVLNWSEADQPAHRAVREDVRELLGLRQRHVEPLIASGFRGSQQDLTVPDMLDVTWRFDAGMLRLLANVGSFPITVAVGTARPIWSRHATTTPGHGHNLTSSTMAPWGGLVLVEPAA</sequence>
<dbReference type="EC" id="3.2.1.141" evidence="4 13"/>
<comment type="pathway">
    <text evidence="2 14">Glycan biosynthesis; trehalose biosynthesis.</text>
</comment>
<evidence type="ECO:0000256" key="2">
    <source>
        <dbReference type="ARBA" id="ARBA00005199"/>
    </source>
</evidence>